<dbReference type="InterPro" id="IPR013083">
    <property type="entry name" value="Znf_RING/FYVE/PHD"/>
</dbReference>
<keyword evidence="16" id="KW-1185">Reference proteome</keyword>
<protein>
    <recommendedName>
        <fullName evidence="14">RING-type domain-containing protein</fullName>
    </recommendedName>
</protein>
<dbReference type="InterPro" id="IPR001841">
    <property type="entry name" value="Znf_RING"/>
</dbReference>
<keyword evidence="5" id="KW-0479">Metal-binding</keyword>
<keyword evidence="10 13" id="KW-0472">Membrane</keyword>
<keyword evidence="3" id="KW-0808">Transferase</keyword>
<evidence type="ECO:0000256" key="6">
    <source>
        <dbReference type="ARBA" id="ARBA00022771"/>
    </source>
</evidence>
<evidence type="ECO:0000256" key="8">
    <source>
        <dbReference type="ARBA" id="ARBA00022833"/>
    </source>
</evidence>
<keyword evidence="7" id="KW-0833">Ubl conjugation pathway</keyword>
<evidence type="ECO:0000256" key="10">
    <source>
        <dbReference type="ARBA" id="ARBA00023136"/>
    </source>
</evidence>
<dbReference type="Proteomes" id="UP001642360">
    <property type="component" value="Unassembled WGS sequence"/>
</dbReference>
<evidence type="ECO:0000259" key="14">
    <source>
        <dbReference type="PROSITE" id="PS50089"/>
    </source>
</evidence>
<reference evidence="15 16" key="1">
    <citation type="submission" date="2024-02" db="EMBL/GenBank/DDBJ databases">
        <authorList>
            <person name="Vignale AGUSTIN F."/>
            <person name="Sosa J E."/>
            <person name="Modenutti C."/>
        </authorList>
    </citation>
    <scope>NUCLEOTIDE SEQUENCE [LARGE SCALE GENOMIC DNA]</scope>
</reference>
<dbReference type="SMART" id="SM00184">
    <property type="entry name" value="RING"/>
    <property type="match status" value="1"/>
</dbReference>
<dbReference type="PANTHER" id="PTHR45768">
    <property type="entry name" value="E3 UBIQUITIN-PROTEIN LIGASE RNF13-LIKE"/>
    <property type="match status" value="1"/>
</dbReference>
<dbReference type="Gene3D" id="3.30.40.10">
    <property type="entry name" value="Zinc/RING finger domain, C3HC4 (zinc finger)"/>
    <property type="match status" value="1"/>
</dbReference>
<evidence type="ECO:0000256" key="3">
    <source>
        <dbReference type="ARBA" id="ARBA00022679"/>
    </source>
</evidence>
<evidence type="ECO:0000256" key="2">
    <source>
        <dbReference type="ARBA" id="ARBA00004906"/>
    </source>
</evidence>
<dbReference type="PANTHER" id="PTHR45768:SF61">
    <property type="entry name" value="RING-H2 FINGER PROTEIN ATL18"/>
    <property type="match status" value="1"/>
</dbReference>
<evidence type="ECO:0000256" key="7">
    <source>
        <dbReference type="ARBA" id="ARBA00022786"/>
    </source>
</evidence>
<dbReference type="SUPFAM" id="SSF57850">
    <property type="entry name" value="RING/U-box"/>
    <property type="match status" value="1"/>
</dbReference>
<evidence type="ECO:0000256" key="13">
    <source>
        <dbReference type="SAM" id="Phobius"/>
    </source>
</evidence>
<proteinExistence type="inferred from homology"/>
<feature type="transmembrane region" description="Helical" evidence="13">
    <location>
        <begin position="12"/>
        <end position="37"/>
    </location>
</feature>
<dbReference type="PROSITE" id="PS50089">
    <property type="entry name" value="ZF_RING_2"/>
    <property type="match status" value="1"/>
</dbReference>
<keyword evidence="6 12" id="KW-0863">Zinc-finger</keyword>
<sequence>MNKLLGFATKLMGMAIAISLILLFVGVGVVILIYVCIARRAFRRGLGNSSLVGRGGFGTTSMSQNDLEKLPCFDFIANSRGSSPVDCAVCLENFRVGDKCKLLPLCKHSFHAECLDSWLLRTPSCPICRTTADSWKGDSVSDGESSCSSEIAIELREHQSTDSGQNVMELREGQTAESGHLNDLGTELRQSQTIESTHLGDIETEPRENQTALDVALSEHGDNAPLHRGGEHEWKLKARRSSRRELTRQGHGWAVWP</sequence>
<feature type="domain" description="RING-type" evidence="14">
    <location>
        <begin position="87"/>
        <end position="129"/>
    </location>
</feature>
<keyword evidence="4 13" id="KW-0812">Transmembrane</keyword>
<dbReference type="EMBL" id="CAUOFW020003479">
    <property type="protein sequence ID" value="CAK9160165.1"/>
    <property type="molecule type" value="Genomic_DNA"/>
</dbReference>
<dbReference type="Pfam" id="PF13639">
    <property type="entry name" value="zf-RING_2"/>
    <property type="match status" value="1"/>
</dbReference>
<dbReference type="AlphaFoldDB" id="A0ABC8STD1"/>
<evidence type="ECO:0000313" key="16">
    <source>
        <dbReference type="Proteomes" id="UP001642360"/>
    </source>
</evidence>
<name>A0ABC8STD1_9AQUA</name>
<evidence type="ECO:0000313" key="15">
    <source>
        <dbReference type="EMBL" id="CAK9160165.1"/>
    </source>
</evidence>
<comment type="similarity">
    <text evidence="11">Belongs to the RING-type zinc finger family. ATL subfamily.</text>
</comment>
<keyword evidence="9 13" id="KW-1133">Transmembrane helix</keyword>
<evidence type="ECO:0000256" key="4">
    <source>
        <dbReference type="ARBA" id="ARBA00022692"/>
    </source>
</evidence>
<comment type="pathway">
    <text evidence="2">Protein modification; protein ubiquitination.</text>
</comment>
<evidence type="ECO:0000256" key="9">
    <source>
        <dbReference type="ARBA" id="ARBA00022989"/>
    </source>
</evidence>
<gene>
    <name evidence="15" type="ORF">ILEXP_LOCUS28897</name>
</gene>
<dbReference type="GO" id="GO:0016020">
    <property type="term" value="C:membrane"/>
    <property type="evidence" value="ECO:0007669"/>
    <property type="project" value="UniProtKB-SubCell"/>
</dbReference>
<comment type="caution">
    <text evidence="15">The sequence shown here is derived from an EMBL/GenBank/DDBJ whole genome shotgun (WGS) entry which is preliminary data.</text>
</comment>
<evidence type="ECO:0000256" key="12">
    <source>
        <dbReference type="PROSITE-ProRule" id="PRU00175"/>
    </source>
</evidence>
<accession>A0ABC8STD1</accession>
<evidence type="ECO:0000256" key="1">
    <source>
        <dbReference type="ARBA" id="ARBA00004167"/>
    </source>
</evidence>
<organism evidence="15 16">
    <name type="scientific">Ilex paraguariensis</name>
    <name type="common">yerba mate</name>
    <dbReference type="NCBI Taxonomy" id="185542"/>
    <lineage>
        <taxon>Eukaryota</taxon>
        <taxon>Viridiplantae</taxon>
        <taxon>Streptophyta</taxon>
        <taxon>Embryophyta</taxon>
        <taxon>Tracheophyta</taxon>
        <taxon>Spermatophyta</taxon>
        <taxon>Magnoliopsida</taxon>
        <taxon>eudicotyledons</taxon>
        <taxon>Gunneridae</taxon>
        <taxon>Pentapetalae</taxon>
        <taxon>asterids</taxon>
        <taxon>campanulids</taxon>
        <taxon>Aquifoliales</taxon>
        <taxon>Aquifoliaceae</taxon>
        <taxon>Ilex</taxon>
    </lineage>
</organism>
<evidence type="ECO:0000256" key="5">
    <source>
        <dbReference type="ARBA" id="ARBA00022723"/>
    </source>
</evidence>
<evidence type="ECO:0000256" key="11">
    <source>
        <dbReference type="ARBA" id="ARBA00024209"/>
    </source>
</evidence>
<comment type="subcellular location">
    <subcellularLocation>
        <location evidence="1">Membrane</location>
        <topology evidence="1">Single-pass membrane protein</topology>
    </subcellularLocation>
</comment>
<dbReference type="GO" id="GO:0016740">
    <property type="term" value="F:transferase activity"/>
    <property type="evidence" value="ECO:0007669"/>
    <property type="project" value="UniProtKB-KW"/>
</dbReference>
<keyword evidence="8" id="KW-0862">Zinc</keyword>
<dbReference type="CDD" id="cd16461">
    <property type="entry name" value="RING-H2_EL5-like"/>
    <property type="match status" value="1"/>
</dbReference>
<dbReference type="GO" id="GO:0008270">
    <property type="term" value="F:zinc ion binding"/>
    <property type="evidence" value="ECO:0007669"/>
    <property type="project" value="UniProtKB-KW"/>
</dbReference>